<feature type="compositionally biased region" description="Basic and acidic residues" evidence="1">
    <location>
        <begin position="616"/>
        <end position="626"/>
    </location>
</feature>
<sequence length="638" mass="75011">MKQTWSEDEKRGKRVERGLDFDSTSHNDSQVLTKKLIEILGFKKHSSNFSKLSLEQLQNIMAQVYQNKIIDQDNFLESEQPKRISIANILSHKDSPTKQLSATTPTEKILPAPIKEVQKKNWHHTLYHLSPTGILNKLDKCKYNWCKEKADRLKREDGIQATNKRVARISSKNIKNPQSISPPSSSLRKFRIEQKVFDDTEYRKNRKGLTSEEVSTYEQYIQKKFGILTKDTKNKKWEKEIKEMHLKTKSNKSILPKQELSDSSIKNNKFNKMFNNMGITMTDFEDSGMIEPCMKEEDVRRIKETEHFLERSNSKHSSESRSPEFDNKFHLQREIDMQKTRNTLDVFKSADGVENSMNGLLTSKSKKEFKLDIRSFKNKGIEFMNPKAAEQSALLRQRIDKMNKESKNRLKAKKSKIQRKNIRRLKEFQKQLMDIDKDPKCPMSRRIKPGNFRHIEIKNSLEPRKRSYRLPQIQTPRSNSLSSRTHDAFHSGELTQEMFNDLSCYISQKYGVSEDILKDVQNFNFEEVKKGINQRAQHKFIIMLKRVIDGKTKTGGTLSQKKKKSFYPNSTIKNFLDDLLGQTKNKYINNQMRIFRNSVMSKDPSYKKVPHVFNRMQDDVRRRENDSDQFSKSYFKKN</sequence>
<evidence type="ECO:0000256" key="1">
    <source>
        <dbReference type="SAM" id="MobiDB-lite"/>
    </source>
</evidence>
<dbReference type="Proteomes" id="UP001295684">
    <property type="component" value="Unassembled WGS sequence"/>
</dbReference>
<gene>
    <name evidence="2" type="ORF">ECRASSUSDP1_LOCUS636</name>
</gene>
<feature type="region of interest" description="Disordered" evidence="1">
    <location>
        <begin position="614"/>
        <end position="638"/>
    </location>
</feature>
<evidence type="ECO:0000313" key="2">
    <source>
        <dbReference type="EMBL" id="CAI2359348.1"/>
    </source>
</evidence>
<reference evidence="2" key="1">
    <citation type="submission" date="2023-07" db="EMBL/GenBank/DDBJ databases">
        <authorList>
            <consortium name="AG Swart"/>
            <person name="Singh M."/>
            <person name="Singh A."/>
            <person name="Seah K."/>
            <person name="Emmerich C."/>
        </authorList>
    </citation>
    <scope>NUCLEOTIDE SEQUENCE</scope>
    <source>
        <strain evidence="2">DP1</strain>
    </source>
</reference>
<protein>
    <submittedName>
        <fullName evidence="2">Uncharacterized protein</fullName>
    </submittedName>
</protein>
<organism evidence="2 3">
    <name type="scientific">Euplotes crassus</name>
    <dbReference type="NCBI Taxonomy" id="5936"/>
    <lineage>
        <taxon>Eukaryota</taxon>
        <taxon>Sar</taxon>
        <taxon>Alveolata</taxon>
        <taxon>Ciliophora</taxon>
        <taxon>Intramacronucleata</taxon>
        <taxon>Spirotrichea</taxon>
        <taxon>Hypotrichia</taxon>
        <taxon>Euplotida</taxon>
        <taxon>Euplotidae</taxon>
        <taxon>Moneuplotes</taxon>
    </lineage>
</organism>
<dbReference type="AlphaFoldDB" id="A0AAD1U4Y8"/>
<comment type="caution">
    <text evidence="2">The sequence shown here is derived from an EMBL/GenBank/DDBJ whole genome shotgun (WGS) entry which is preliminary data.</text>
</comment>
<accession>A0AAD1U4Y8</accession>
<proteinExistence type="predicted"/>
<evidence type="ECO:0000313" key="3">
    <source>
        <dbReference type="Proteomes" id="UP001295684"/>
    </source>
</evidence>
<keyword evidence="3" id="KW-1185">Reference proteome</keyword>
<name>A0AAD1U4Y8_EUPCR</name>
<dbReference type="EMBL" id="CAMPGE010000596">
    <property type="protein sequence ID" value="CAI2359348.1"/>
    <property type="molecule type" value="Genomic_DNA"/>
</dbReference>